<name>A0ABW1TTS9_9BURK</name>
<sequence length="71" mass="7579">MKYVLITLVSAATLGVSLPASAAPSQGKVCPPQTLILPLDHGPRAQSTPYLNQQRKARYDAEVKACKDTAK</sequence>
<protein>
    <recommendedName>
        <fullName evidence="4">PsiF repeat-containing protein</fullName>
    </recommendedName>
</protein>
<evidence type="ECO:0000313" key="3">
    <source>
        <dbReference type="Proteomes" id="UP001596270"/>
    </source>
</evidence>
<dbReference type="Proteomes" id="UP001596270">
    <property type="component" value="Unassembled WGS sequence"/>
</dbReference>
<comment type="caution">
    <text evidence="2">The sequence shown here is derived from an EMBL/GenBank/DDBJ whole genome shotgun (WGS) entry which is preliminary data.</text>
</comment>
<evidence type="ECO:0000256" key="1">
    <source>
        <dbReference type="SAM" id="SignalP"/>
    </source>
</evidence>
<reference evidence="3" key="1">
    <citation type="journal article" date="2019" name="Int. J. Syst. Evol. Microbiol.">
        <title>The Global Catalogue of Microorganisms (GCM) 10K type strain sequencing project: providing services to taxonomists for standard genome sequencing and annotation.</title>
        <authorList>
            <consortium name="The Broad Institute Genomics Platform"/>
            <consortium name="The Broad Institute Genome Sequencing Center for Infectious Disease"/>
            <person name="Wu L."/>
            <person name="Ma J."/>
        </authorList>
    </citation>
    <scope>NUCLEOTIDE SEQUENCE [LARGE SCALE GENOMIC DNA]</scope>
    <source>
        <strain evidence="3">CCUG 39402</strain>
    </source>
</reference>
<keyword evidence="1" id="KW-0732">Signal</keyword>
<gene>
    <name evidence="2" type="ORF">ACFQND_07230</name>
</gene>
<feature type="chain" id="PRO_5047265243" description="PsiF repeat-containing protein" evidence="1">
    <location>
        <begin position="23"/>
        <end position="71"/>
    </location>
</feature>
<dbReference type="EMBL" id="JBHSRS010000015">
    <property type="protein sequence ID" value="MFC6281021.1"/>
    <property type="molecule type" value="Genomic_DNA"/>
</dbReference>
<organism evidence="2 3">
    <name type="scientific">Polaromonas aquatica</name>
    <dbReference type="NCBI Taxonomy" id="332657"/>
    <lineage>
        <taxon>Bacteria</taxon>
        <taxon>Pseudomonadati</taxon>
        <taxon>Pseudomonadota</taxon>
        <taxon>Betaproteobacteria</taxon>
        <taxon>Burkholderiales</taxon>
        <taxon>Comamonadaceae</taxon>
        <taxon>Polaromonas</taxon>
    </lineage>
</organism>
<evidence type="ECO:0000313" key="2">
    <source>
        <dbReference type="EMBL" id="MFC6281021.1"/>
    </source>
</evidence>
<feature type="signal peptide" evidence="1">
    <location>
        <begin position="1"/>
        <end position="22"/>
    </location>
</feature>
<accession>A0ABW1TTS9</accession>
<dbReference type="RefSeq" id="WP_371436043.1">
    <property type="nucleotide sequence ID" value="NZ_JBHSRS010000015.1"/>
</dbReference>
<evidence type="ECO:0008006" key="4">
    <source>
        <dbReference type="Google" id="ProtNLM"/>
    </source>
</evidence>
<keyword evidence="3" id="KW-1185">Reference proteome</keyword>
<proteinExistence type="predicted"/>